<feature type="signal peptide" evidence="2">
    <location>
        <begin position="1"/>
        <end position="24"/>
    </location>
</feature>
<accession>A0ABT2JC40</accession>
<dbReference type="Pfam" id="PF03663">
    <property type="entry name" value="Glyco_hydro_76"/>
    <property type="match status" value="1"/>
</dbReference>
<dbReference type="Gene3D" id="1.50.10.20">
    <property type="match status" value="1"/>
</dbReference>
<evidence type="ECO:0000313" key="4">
    <source>
        <dbReference type="Proteomes" id="UP001156441"/>
    </source>
</evidence>
<gene>
    <name evidence="3" type="ORF">JT362_20015</name>
</gene>
<dbReference type="RefSeq" id="WP_260192969.1">
    <property type="nucleotide sequence ID" value="NZ_JAFFZE010000015.1"/>
</dbReference>
<organism evidence="3 4">
    <name type="scientific">Actinophytocola gossypii</name>
    <dbReference type="NCBI Taxonomy" id="2812003"/>
    <lineage>
        <taxon>Bacteria</taxon>
        <taxon>Bacillati</taxon>
        <taxon>Actinomycetota</taxon>
        <taxon>Actinomycetes</taxon>
        <taxon>Pseudonocardiales</taxon>
        <taxon>Pseudonocardiaceae</taxon>
    </lineage>
</organism>
<dbReference type="PANTHER" id="PTHR47791">
    <property type="entry name" value="MEIOTICALLY UP-REGULATED GENE 191 PROTEIN"/>
    <property type="match status" value="1"/>
</dbReference>
<dbReference type="PANTHER" id="PTHR47791:SF3">
    <property type="entry name" value="MEIOTICALLY UP-REGULATED GENE 191 PROTEIN"/>
    <property type="match status" value="1"/>
</dbReference>
<dbReference type="GO" id="GO:0016787">
    <property type="term" value="F:hydrolase activity"/>
    <property type="evidence" value="ECO:0007669"/>
    <property type="project" value="UniProtKB-KW"/>
</dbReference>
<evidence type="ECO:0000313" key="3">
    <source>
        <dbReference type="EMBL" id="MCT2585410.1"/>
    </source>
</evidence>
<feature type="region of interest" description="Disordered" evidence="1">
    <location>
        <begin position="22"/>
        <end position="53"/>
    </location>
</feature>
<protein>
    <submittedName>
        <fullName evidence="3">Glycosyl hydrolase</fullName>
    </submittedName>
</protein>
<evidence type="ECO:0000256" key="2">
    <source>
        <dbReference type="SAM" id="SignalP"/>
    </source>
</evidence>
<keyword evidence="4" id="KW-1185">Reference proteome</keyword>
<dbReference type="EMBL" id="JAFFZE010000015">
    <property type="protein sequence ID" value="MCT2585410.1"/>
    <property type="molecule type" value="Genomic_DNA"/>
</dbReference>
<reference evidence="3 4" key="1">
    <citation type="submission" date="2021-02" db="EMBL/GenBank/DDBJ databases">
        <title>Actinophytocola xerophila sp. nov., isolated from soil of cotton cropping field.</title>
        <authorList>
            <person name="Huang R."/>
            <person name="Chen X."/>
            <person name="Ge X."/>
            <person name="Liu W."/>
        </authorList>
    </citation>
    <scope>NUCLEOTIDE SEQUENCE [LARGE SCALE GENOMIC DNA]</scope>
    <source>
        <strain evidence="3 4">S1-96</strain>
    </source>
</reference>
<comment type="caution">
    <text evidence="3">The sequence shown here is derived from an EMBL/GenBank/DDBJ whole genome shotgun (WGS) entry which is preliminary data.</text>
</comment>
<dbReference type="InterPro" id="IPR005198">
    <property type="entry name" value="Glyco_hydro_76"/>
</dbReference>
<name>A0ABT2JC40_9PSEU</name>
<dbReference type="InterPro" id="IPR053169">
    <property type="entry name" value="MUG_Protein"/>
</dbReference>
<dbReference type="SUPFAM" id="SSF48208">
    <property type="entry name" value="Six-hairpin glycosidases"/>
    <property type="match status" value="1"/>
</dbReference>
<dbReference type="Proteomes" id="UP001156441">
    <property type="component" value="Unassembled WGS sequence"/>
</dbReference>
<feature type="compositionally biased region" description="Pro residues" evidence="1">
    <location>
        <begin position="41"/>
        <end position="53"/>
    </location>
</feature>
<sequence length="506" mass="54297">MPRSLLTPALVTALLVLAAPTATAEPDPKPSPSAPIESAPAPSPATSPPASPAPAPLAVVCNKYCDARDPALAPADREPVAVTLHGRRISLHVNDTDAMGWAALTGGHEGDELWLDRSFDGGRTWAGGSRLGDTRVPPGAGGWRTLMYNVDDWANRGVGALRACGKAVDAPGIACTEWARTTWNAWDRRTAAATALMMFYRQDTGLFATTGWWNSANALTAVIDNIRVSGMASYAYVIPTTYDRNVDAALGHFRNDYLDDTGWWAMAWTAAYDLTGDRRYLDTARIAADHMHAYWDDTCGGGVWWSTARTYKNAITNELYIQVNAALHNRIPGDTVHLARARTGWAWFAGTGMINAANLVNDGLDASCRNNGQPVWSYNQGVLLDALVELRRATGDPSLLARARQLADASTTDPTLNPGGILRDPCESGSCGADGPSFKGIYARGLGALNAALPDHPYTSYLHRQADRAHATNRNALDQYGLHWAGPLDSTDAARQQSALDLMNSA</sequence>
<keyword evidence="3" id="KW-0378">Hydrolase</keyword>
<feature type="chain" id="PRO_5046781473" evidence="2">
    <location>
        <begin position="25"/>
        <end position="506"/>
    </location>
</feature>
<evidence type="ECO:0000256" key="1">
    <source>
        <dbReference type="SAM" id="MobiDB-lite"/>
    </source>
</evidence>
<dbReference type="InterPro" id="IPR008928">
    <property type="entry name" value="6-hairpin_glycosidase_sf"/>
</dbReference>
<proteinExistence type="predicted"/>
<keyword evidence="2" id="KW-0732">Signal</keyword>